<evidence type="ECO:0000313" key="5">
    <source>
        <dbReference type="EMBL" id="CQR66064.1"/>
    </source>
</evidence>
<evidence type="ECO:0000313" key="6">
    <source>
        <dbReference type="Proteomes" id="UP000035016"/>
    </source>
</evidence>
<reference evidence="5 6" key="1">
    <citation type="submission" date="2015-02" db="EMBL/GenBank/DDBJ databases">
        <authorList>
            <person name="Gomez-Escribano P.J."/>
        </authorList>
    </citation>
    <scope>NUCLEOTIDE SEQUENCE [LARGE SCALE GENOMIC DNA]</scope>
    <source>
        <strain evidence="6">C34 (DSM 42122 / NRRL B-24963)</strain>
    </source>
</reference>
<dbReference type="KEGG" id="sle:sle_66100"/>
<dbReference type="InterPro" id="IPR016461">
    <property type="entry name" value="COMT-like"/>
</dbReference>
<keyword evidence="1 5" id="KW-0489">Methyltransferase</keyword>
<dbReference type="InterPro" id="IPR036388">
    <property type="entry name" value="WH-like_DNA-bd_sf"/>
</dbReference>
<dbReference type="CDD" id="cd02440">
    <property type="entry name" value="AdoMet_MTases"/>
    <property type="match status" value="1"/>
</dbReference>
<dbReference type="SUPFAM" id="SSF46785">
    <property type="entry name" value="Winged helix' DNA-binding domain"/>
    <property type="match status" value="1"/>
</dbReference>
<dbReference type="GO" id="GO:0032259">
    <property type="term" value="P:methylation"/>
    <property type="evidence" value="ECO:0007669"/>
    <property type="project" value="UniProtKB-KW"/>
</dbReference>
<keyword evidence="3" id="KW-0949">S-adenosyl-L-methionine</keyword>
<evidence type="ECO:0000256" key="2">
    <source>
        <dbReference type="ARBA" id="ARBA00022679"/>
    </source>
</evidence>
<sequence length="363" mass="38998">MLPMASSQVRVKSHEGDESVARMDSVQQAAIDLLGKADLITPMALRVAATLKLVDHLEAGVTDLPGLARVTRSHERPLGKVLDHLVSLGVVERAGERYRVSALGAPLSSRCDHLGVRPMLDVEHLIGKAELAMVDLLHTVRTGAAAYEERGVTLWEDLNAAGGGAPGMDAFRRTAALFDAEAIAEQFDWSQVRDVVDVGGNSGAVAISLLQAHPHLTATVFDLPCFGPAAREAIERAQLADRCEVTSGSFFDGLPPGRDVYLLSAILADWSDEDAVRILRQCRRAAGPTGVVLLAEVHLRADHPDPVHRTAAALRIEASMGHPDRTPADLAELAARAGLRVTWEGRHTPVRSLLALRAETELR</sequence>
<dbReference type="SUPFAM" id="SSF53335">
    <property type="entry name" value="S-adenosyl-L-methionine-dependent methyltransferases"/>
    <property type="match status" value="1"/>
</dbReference>
<dbReference type="Gene3D" id="1.10.10.10">
    <property type="entry name" value="Winged helix-like DNA-binding domain superfamily/Winged helix DNA-binding domain"/>
    <property type="match status" value="1"/>
</dbReference>
<dbReference type="PANTHER" id="PTHR43712">
    <property type="entry name" value="PUTATIVE (AFU_ORTHOLOGUE AFUA_4G14580)-RELATED"/>
    <property type="match status" value="1"/>
</dbReference>
<evidence type="ECO:0000256" key="3">
    <source>
        <dbReference type="ARBA" id="ARBA00022691"/>
    </source>
</evidence>
<dbReference type="InterPro" id="IPR001077">
    <property type="entry name" value="COMT_C"/>
</dbReference>
<protein>
    <submittedName>
        <fullName evidence="5">Carminomycin 4-O-methyltransferase</fullName>
    </submittedName>
</protein>
<dbReference type="PROSITE" id="PS51683">
    <property type="entry name" value="SAM_OMT_II"/>
    <property type="match status" value="1"/>
</dbReference>
<dbReference type="Proteomes" id="UP000035016">
    <property type="component" value="Chromosome Chromosome"/>
</dbReference>
<proteinExistence type="predicted"/>
<dbReference type="Gene3D" id="1.10.287.1350">
    <property type="match status" value="1"/>
</dbReference>
<name>A0A0F7VZS2_STRLW</name>
<dbReference type="InterPro" id="IPR036390">
    <property type="entry name" value="WH_DNA-bd_sf"/>
</dbReference>
<dbReference type="EMBL" id="LN831790">
    <property type="protein sequence ID" value="CQR66064.1"/>
    <property type="molecule type" value="Genomic_DNA"/>
</dbReference>
<gene>
    <name evidence="5" type="primary">sle_66100</name>
</gene>
<evidence type="ECO:0000259" key="4">
    <source>
        <dbReference type="Pfam" id="PF00891"/>
    </source>
</evidence>
<organism evidence="5 6">
    <name type="scientific">Streptomyces leeuwenhoekii</name>
    <dbReference type="NCBI Taxonomy" id="1437453"/>
    <lineage>
        <taxon>Bacteria</taxon>
        <taxon>Bacillati</taxon>
        <taxon>Actinomycetota</taxon>
        <taxon>Actinomycetes</taxon>
        <taxon>Kitasatosporales</taxon>
        <taxon>Streptomycetaceae</taxon>
        <taxon>Streptomyces</taxon>
    </lineage>
</organism>
<feature type="domain" description="O-methyltransferase C-terminal" evidence="4">
    <location>
        <begin position="180"/>
        <end position="339"/>
    </location>
</feature>
<dbReference type="Pfam" id="PF00891">
    <property type="entry name" value="Methyltransf_2"/>
    <property type="match status" value="1"/>
</dbReference>
<dbReference type="PIRSF" id="PIRSF005739">
    <property type="entry name" value="O-mtase"/>
    <property type="match status" value="1"/>
</dbReference>
<accession>A0A0F7VZS2</accession>
<dbReference type="PANTHER" id="PTHR43712:SF2">
    <property type="entry name" value="O-METHYLTRANSFERASE CICE"/>
    <property type="match status" value="1"/>
</dbReference>
<evidence type="ECO:0000256" key="1">
    <source>
        <dbReference type="ARBA" id="ARBA00022603"/>
    </source>
</evidence>
<dbReference type="AlphaFoldDB" id="A0A0F7VZS2"/>
<dbReference type="GO" id="GO:0008171">
    <property type="term" value="F:O-methyltransferase activity"/>
    <property type="evidence" value="ECO:0007669"/>
    <property type="project" value="InterPro"/>
</dbReference>
<dbReference type="InterPro" id="IPR029063">
    <property type="entry name" value="SAM-dependent_MTases_sf"/>
</dbReference>
<dbReference type="Gene3D" id="3.40.50.150">
    <property type="entry name" value="Vaccinia Virus protein VP39"/>
    <property type="match status" value="1"/>
</dbReference>
<keyword evidence="2 5" id="KW-0808">Transferase</keyword>